<proteinExistence type="predicted"/>
<feature type="domain" description="DUF7351" evidence="2">
    <location>
        <begin position="112"/>
        <end position="290"/>
    </location>
</feature>
<protein>
    <submittedName>
        <fullName evidence="3">Helix-turn-helix transcriptional regulator</fullName>
    </submittedName>
</protein>
<evidence type="ECO:0000259" key="1">
    <source>
        <dbReference type="Pfam" id="PF24038"/>
    </source>
</evidence>
<accession>A0A7D4CZ22</accession>
<dbReference type="SUPFAM" id="SSF46785">
    <property type="entry name" value="Winged helix' DNA-binding domain"/>
    <property type="match status" value="1"/>
</dbReference>
<feature type="domain" description="DUF7347" evidence="1">
    <location>
        <begin position="19"/>
        <end position="95"/>
    </location>
</feature>
<keyword evidence="4" id="KW-1185">Reference proteome</keyword>
<reference evidence="3 4" key="1">
    <citation type="submission" date="2020-05" db="EMBL/GenBank/DDBJ databases">
        <title>Halorubrum RHB-C sp.nov., an extremely halophilic archaeon isolated from solar salt farm.</title>
        <authorList>
            <person name="Ho H."/>
            <person name="Danganan R.E."/>
            <person name="Dedeles G.R."/>
            <person name="Kim S.-G."/>
        </authorList>
    </citation>
    <scope>NUCLEOTIDE SEQUENCE [LARGE SCALE GENOMIC DNA]</scope>
    <source>
        <strain evidence="3 4">RHB-C</strain>
    </source>
</reference>
<dbReference type="Proteomes" id="UP000505020">
    <property type="component" value="Chromosome"/>
</dbReference>
<evidence type="ECO:0000313" key="4">
    <source>
        <dbReference type="Proteomes" id="UP000505020"/>
    </source>
</evidence>
<dbReference type="InterPro" id="IPR055771">
    <property type="entry name" value="DUF7347"/>
</dbReference>
<dbReference type="Pfam" id="PF24042">
    <property type="entry name" value="DUF7351"/>
    <property type="match status" value="1"/>
</dbReference>
<gene>
    <name evidence="3" type="ORF">HPS36_07315</name>
</gene>
<sequence length="299" mass="32210">MSNEYDPGSGAISVEGRSPGAVFGLLGDESRLQILQALGETPDEPVPFAELHRRSGVDDSGRFNYHLGKLRGTFVRRTDDGYELTYAGRQVIGAIYAGLYTANATVEAIPVEGSCPVCGGGLVAEYAEETASVDCTACEDFHNDFWFPPGSLDQFEPEELPLAFDRWMCHVIRGVIDGFCYTCAGRMDGRLVVDDADEGIGGLPAHAEFECDRCGSTATTSGGAPMLYHPAVAGFLYDHGFENGRTPTWELGAVGLPTGELLSESPPRMRVQLEHDGERVVTTLEDDMSISSVERITVG</sequence>
<dbReference type="AlphaFoldDB" id="A0A7D4CZ22"/>
<dbReference type="InterPro" id="IPR055775">
    <property type="entry name" value="DUF7351"/>
</dbReference>
<organism evidence="3 4">
    <name type="scientific">Halorubrum salinarum</name>
    <dbReference type="NCBI Taxonomy" id="2739057"/>
    <lineage>
        <taxon>Archaea</taxon>
        <taxon>Methanobacteriati</taxon>
        <taxon>Methanobacteriota</taxon>
        <taxon>Stenosarchaea group</taxon>
        <taxon>Halobacteria</taxon>
        <taxon>Halobacteriales</taxon>
        <taxon>Haloferacaceae</taxon>
        <taxon>Halorubrum</taxon>
    </lineage>
</organism>
<evidence type="ECO:0000313" key="3">
    <source>
        <dbReference type="EMBL" id="QKG92663.1"/>
    </source>
</evidence>
<dbReference type="EMBL" id="CP053941">
    <property type="protein sequence ID" value="QKG92663.1"/>
    <property type="molecule type" value="Genomic_DNA"/>
</dbReference>
<dbReference type="InterPro" id="IPR036390">
    <property type="entry name" value="WH_DNA-bd_sf"/>
</dbReference>
<dbReference type="Gene3D" id="1.10.10.10">
    <property type="entry name" value="Winged helix-like DNA-binding domain superfamily/Winged helix DNA-binding domain"/>
    <property type="match status" value="1"/>
</dbReference>
<name>A0A7D4CZ22_9EURY</name>
<dbReference type="GeneID" id="55594799"/>
<dbReference type="KEGG" id="hsai:HPS36_07315"/>
<dbReference type="InterPro" id="IPR036388">
    <property type="entry name" value="WH-like_DNA-bd_sf"/>
</dbReference>
<dbReference type="RefSeq" id="WP_173229472.1">
    <property type="nucleotide sequence ID" value="NZ_CP053941.1"/>
</dbReference>
<dbReference type="Pfam" id="PF24038">
    <property type="entry name" value="DUF7347"/>
    <property type="match status" value="1"/>
</dbReference>
<evidence type="ECO:0000259" key="2">
    <source>
        <dbReference type="Pfam" id="PF24042"/>
    </source>
</evidence>